<comment type="caution">
    <text evidence="1">The sequence shown here is derived from an EMBL/GenBank/DDBJ whole genome shotgun (WGS) entry which is preliminary data.</text>
</comment>
<sequence length="309" mass="34689">MEGIHLRVPGAFLRDKRIKPKEKAQLIIVFGAMWSFSGRGNLCYASIGKGPDDEENPKIKRATLCSRSALTKNTVIKYKKRLKELGWISPKREGRGDNDTITLFEIAQLNTDIQNPKKDDSDEKNIPIVVFQNTNPNECASSGVHQEGGLVVQDFSTENILSTATSKVVTSEIKSKDSKLTAQALEEKFGKSVFAKSLAIATTRGMQSNLRYVLGICKNLQNESELHENSKKGSSWEDFINWSKERLTKSSIEILEKIQVEERSGSLLIKNAIPESLRMIVFKYFTEEIIEKIAIFFQEPGSNQKQEAA</sequence>
<protein>
    <submittedName>
        <fullName evidence="1">Helix-turn-helix domain-containing protein</fullName>
    </submittedName>
</protein>
<reference evidence="2" key="1">
    <citation type="submission" date="2018-05" db="EMBL/GenBank/DDBJ databases">
        <title>Leptospira yasudae sp. nov. and Leptospira stimsonii sp. nov., two pathogenic species of the genus Leptospira isolated from environmental sources.</title>
        <authorList>
            <person name="Casanovas-Massana A."/>
            <person name="Hamond C."/>
            <person name="Santos L.A."/>
            <person name="Hacker K.P."/>
            <person name="Balassiano I."/>
            <person name="Medeiros M.A."/>
            <person name="Reis M.G."/>
            <person name="Ko A.I."/>
            <person name="Wunder E.A."/>
        </authorList>
    </citation>
    <scope>NUCLEOTIDE SEQUENCE [LARGE SCALE GENOMIC DNA]</scope>
    <source>
        <strain evidence="2">Yale</strain>
    </source>
</reference>
<dbReference type="Pfam" id="PF13730">
    <property type="entry name" value="HTH_36"/>
    <property type="match status" value="1"/>
</dbReference>
<name>A0A396YTP1_9LEPT</name>
<accession>A0A396YTP1</accession>
<organism evidence="1 2">
    <name type="scientific">Leptospira stimsonii</name>
    <dbReference type="NCBI Taxonomy" id="2202203"/>
    <lineage>
        <taxon>Bacteria</taxon>
        <taxon>Pseudomonadati</taxon>
        <taxon>Spirochaetota</taxon>
        <taxon>Spirochaetia</taxon>
        <taxon>Leptospirales</taxon>
        <taxon>Leptospiraceae</taxon>
        <taxon>Leptospira</taxon>
    </lineage>
</organism>
<dbReference type="RefSeq" id="WP_118970703.1">
    <property type="nucleotide sequence ID" value="NZ_QHCT01000011.1"/>
</dbReference>
<proteinExistence type="predicted"/>
<dbReference type="OrthoDB" id="345986at2"/>
<dbReference type="EMBL" id="QHCT01000011">
    <property type="protein sequence ID" value="RHX84734.1"/>
    <property type="molecule type" value="Genomic_DNA"/>
</dbReference>
<evidence type="ECO:0000313" key="1">
    <source>
        <dbReference type="EMBL" id="RHX84734.1"/>
    </source>
</evidence>
<gene>
    <name evidence="1" type="ORF">DLM75_22225</name>
</gene>
<dbReference type="AlphaFoldDB" id="A0A396YTP1"/>
<evidence type="ECO:0000313" key="2">
    <source>
        <dbReference type="Proteomes" id="UP000265798"/>
    </source>
</evidence>
<dbReference type="Proteomes" id="UP000265798">
    <property type="component" value="Unassembled WGS sequence"/>
</dbReference>